<evidence type="ECO:0000313" key="2">
    <source>
        <dbReference type="EMBL" id="ASJ74698.1"/>
    </source>
</evidence>
<evidence type="ECO:0008006" key="4">
    <source>
        <dbReference type="Google" id="ProtNLM"/>
    </source>
</evidence>
<protein>
    <recommendedName>
        <fullName evidence="4">VWFA domain-containing protein</fullName>
    </recommendedName>
</protein>
<evidence type="ECO:0000256" key="1">
    <source>
        <dbReference type="SAM" id="MobiDB-lite"/>
    </source>
</evidence>
<proteinExistence type="predicted"/>
<dbReference type="AlphaFoldDB" id="A0A2Z2NY63"/>
<evidence type="ECO:0000313" key="3">
    <source>
        <dbReference type="Proteomes" id="UP000250079"/>
    </source>
</evidence>
<dbReference type="KEGG" id="gai:IMCC3135_23145"/>
<reference evidence="2 3" key="1">
    <citation type="submission" date="2016-12" db="EMBL/GenBank/DDBJ databases">
        <authorList>
            <person name="Song W.-J."/>
            <person name="Kurnit D.M."/>
        </authorList>
    </citation>
    <scope>NUCLEOTIDE SEQUENCE [LARGE SCALE GENOMIC DNA]</scope>
    <source>
        <strain evidence="2 3">IMCC3135</strain>
    </source>
</reference>
<keyword evidence="3" id="KW-1185">Reference proteome</keyword>
<accession>A0A2Z2NY63</accession>
<name>A0A2Z2NY63_9GAMM</name>
<dbReference type="InterPro" id="IPR036465">
    <property type="entry name" value="vWFA_dom_sf"/>
</dbReference>
<sequence>MIGNKKTGRGTTSSASADAPVQSSSGASKASVSNSEALSTRNEVDAFLDAVKVTPATTHGEGRGRLIFSLDATASRQRTWDQAMSLQSDMFIHTRGIGTLDVQLVYYRGYDECRASKWLDNADKVIALMRKVTCQAGRTQIGRVLKHALAECRAKPVQALVFVGDCVEENIDELGNLAGQARLLGMPVFVFQEGHDPNASYALAQVAKLSGGAHCRFDASSARQLGDLLNAVAAYAAGGRAALQALERQGSNQAAALLEQLS</sequence>
<dbReference type="EMBL" id="CP018632">
    <property type="protein sequence ID" value="ASJ74698.1"/>
    <property type="molecule type" value="Genomic_DNA"/>
</dbReference>
<dbReference type="RefSeq" id="WP_236994641.1">
    <property type="nucleotide sequence ID" value="NZ_CP018632.1"/>
</dbReference>
<feature type="compositionally biased region" description="Low complexity" evidence="1">
    <location>
        <begin position="23"/>
        <end position="35"/>
    </location>
</feature>
<organism evidence="2 3">
    <name type="scientific">Granulosicoccus antarcticus IMCC3135</name>
    <dbReference type="NCBI Taxonomy" id="1192854"/>
    <lineage>
        <taxon>Bacteria</taxon>
        <taxon>Pseudomonadati</taxon>
        <taxon>Pseudomonadota</taxon>
        <taxon>Gammaproteobacteria</taxon>
        <taxon>Chromatiales</taxon>
        <taxon>Granulosicoccaceae</taxon>
        <taxon>Granulosicoccus</taxon>
    </lineage>
</organism>
<dbReference type="SUPFAM" id="SSF53300">
    <property type="entry name" value="vWA-like"/>
    <property type="match status" value="1"/>
</dbReference>
<gene>
    <name evidence="2" type="ORF">IMCC3135_23145</name>
</gene>
<feature type="region of interest" description="Disordered" evidence="1">
    <location>
        <begin position="1"/>
        <end position="35"/>
    </location>
</feature>
<dbReference type="Proteomes" id="UP000250079">
    <property type="component" value="Chromosome"/>
</dbReference>